<keyword evidence="3" id="KW-1185">Reference proteome</keyword>
<feature type="signal peptide" evidence="1">
    <location>
        <begin position="1"/>
        <end position="18"/>
    </location>
</feature>
<organism evidence="2 3">
    <name type="scientific">Paecilomyces lecythidis</name>
    <dbReference type="NCBI Taxonomy" id="3004212"/>
    <lineage>
        <taxon>Eukaryota</taxon>
        <taxon>Fungi</taxon>
        <taxon>Dikarya</taxon>
        <taxon>Ascomycota</taxon>
        <taxon>Pezizomycotina</taxon>
        <taxon>Eurotiomycetes</taxon>
        <taxon>Eurotiomycetidae</taxon>
        <taxon>Eurotiales</taxon>
        <taxon>Thermoascaceae</taxon>
        <taxon>Paecilomyces</taxon>
    </lineage>
</organism>
<comment type="caution">
    <text evidence="2">The sequence shown here is derived from an EMBL/GenBank/DDBJ whole genome shotgun (WGS) entry which is preliminary data.</text>
</comment>
<reference evidence="2 3" key="1">
    <citation type="journal article" date="2024" name="IMA Fungus">
        <title>IMA Genome - F19 : A genome assembly and annotation guide to empower mycologists, including annotated draft genome sequences of Ceratocystis pirilliformis, Diaporthe australafricana, Fusarium ophioides, Paecilomyces lecythidis, and Sporothrix stenoceras.</title>
        <authorList>
            <person name="Aylward J."/>
            <person name="Wilson A.M."/>
            <person name="Visagie C.M."/>
            <person name="Spraker J."/>
            <person name="Barnes I."/>
            <person name="Buitendag C."/>
            <person name="Ceriani C."/>
            <person name="Del Mar Angel L."/>
            <person name="du Plessis D."/>
            <person name="Fuchs T."/>
            <person name="Gasser K."/>
            <person name="Kramer D."/>
            <person name="Li W."/>
            <person name="Munsamy K."/>
            <person name="Piso A."/>
            <person name="Price J.L."/>
            <person name="Sonnekus B."/>
            <person name="Thomas C."/>
            <person name="van der Nest A."/>
            <person name="van Dijk A."/>
            <person name="van Heerden A."/>
            <person name="van Vuuren N."/>
            <person name="Yilmaz N."/>
            <person name="Duong T.A."/>
            <person name="van der Merwe N.A."/>
            <person name="Wingfield M.J."/>
            <person name="Wingfield B.D."/>
        </authorList>
    </citation>
    <scope>NUCLEOTIDE SEQUENCE [LARGE SCALE GENOMIC DNA]</scope>
    <source>
        <strain evidence="2 3">CMW 18167</strain>
    </source>
</reference>
<gene>
    <name evidence="2" type="ORF">Plec18167_001609</name>
</gene>
<evidence type="ECO:0000313" key="3">
    <source>
        <dbReference type="Proteomes" id="UP001583193"/>
    </source>
</evidence>
<proteinExistence type="predicted"/>
<protein>
    <submittedName>
        <fullName evidence="2">Uncharacterized protein</fullName>
    </submittedName>
</protein>
<dbReference type="Proteomes" id="UP001583193">
    <property type="component" value="Unassembled WGS sequence"/>
</dbReference>
<dbReference type="EMBL" id="JAVDPF010000003">
    <property type="protein sequence ID" value="KAL1884952.1"/>
    <property type="molecule type" value="Genomic_DNA"/>
</dbReference>
<feature type="chain" id="PRO_5045045097" evidence="1">
    <location>
        <begin position="19"/>
        <end position="147"/>
    </location>
</feature>
<keyword evidence="1" id="KW-0732">Signal</keyword>
<evidence type="ECO:0000313" key="2">
    <source>
        <dbReference type="EMBL" id="KAL1884952.1"/>
    </source>
</evidence>
<accession>A0ABR3YAY9</accession>
<name>A0ABR3YAY9_9EURO</name>
<evidence type="ECO:0000256" key="1">
    <source>
        <dbReference type="SAM" id="SignalP"/>
    </source>
</evidence>
<sequence length="147" mass="15107">MKFTAIIGLLLSATFVAASPMPVPQGGKPSVTALGDEQAAQAFVDFTAELASGDAEVALFSDGECANYIKTITVRKNSCFTGSDVGWSSMQLVATAADFHITQGTLTAYTKNDCGCPTCGSHGYSYTDLGCLKDFGMVANAVGLGGV</sequence>